<dbReference type="SUPFAM" id="SSF101478">
    <property type="entry name" value="ADP-ribosylglycohydrolase"/>
    <property type="match status" value="1"/>
</dbReference>
<dbReference type="RefSeq" id="XP_038055516.1">
    <property type="nucleotide sequence ID" value="XM_038199588.1"/>
</dbReference>
<evidence type="ECO:0000313" key="2">
    <source>
        <dbReference type="EnsemblMetazoa" id="XP_038055516.1"/>
    </source>
</evidence>
<dbReference type="Pfam" id="PF03747">
    <property type="entry name" value="ADP_ribosyl_GH"/>
    <property type="match status" value="1"/>
</dbReference>
<feature type="binding site" evidence="1">
    <location>
        <position position="63"/>
    </location>
    <ligand>
        <name>Mg(2+)</name>
        <dbReference type="ChEBI" id="CHEBI:18420"/>
        <label>1</label>
    </ligand>
</feature>
<feature type="binding site" evidence="1">
    <location>
        <position position="272"/>
    </location>
    <ligand>
        <name>Mg(2+)</name>
        <dbReference type="ChEBI" id="CHEBI:18420"/>
        <label>1</label>
    </ligand>
</feature>
<dbReference type="EnsemblMetazoa" id="XM_038199588.1">
    <property type="protein sequence ID" value="XP_038055516.1"/>
    <property type="gene ID" value="LOC119727626"/>
</dbReference>
<sequence>MSSVSSRAIGAIVGGFIADAAGLPLHWIYNTADLGAIVAKYDKPEFIPEGQCPFYKVPTGSLSAYGDQCYVLLKSLVDNKGLNVDSYKSSLKSTFGPGSAYDIDHSGPKPINGPWISHNISNFLKNCNENKEKPGDTESKDMDGVCKISPLVALYAGDPKLMEYVETVVRITQNNDIAVRFALAGAKLVEDYVLNGPNPQAVDKMMSSVDSEAKDAIQEVLKTKTEPHAEVVKKNGSSCAMPGNFKNALHGVVNATDDFVTSARPSMVAGGDNVSRLMFIGTCLGAQGGVESLPSDWLSKTTKAGEIKGLAEQLFAMRK</sequence>
<keyword evidence="1" id="KW-0460">Magnesium</keyword>
<dbReference type="OrthoDB" id="524326at2759"/>
<keyword evidence="3" id="KW-1185">Reference proteome</keyword>
<comment type="cofactor">
    <cofactor evidence="1">
        <name>Mg(2+)</name>
        <dbReference type="ChEBI" id="CHEBI:18420"/>
    </cofactor>
    <text evidence="1">Binds 2 magnesium ions per subunit.</text>
</comment>
<dbReference type="InterPro" id="IPR050792">
    <property type="entry name" value="ADP-ribosylglycohydrolase"/>
</dbReference>
<feature type="binding site" evidence="1">
    <location>
        <position position="275"/>
    </location>
    <ligand>
        <name>Mg(2+)</name>
        <dbReference type="ChEBI" id="CHEBI:18420"/>
        <label>1</label>
    </ligand>
</feature>
<dbReference type="GO" id="GO:0046872">
    <property type="term" value="F:metal ion binding"/>
    <property type="evidence" value="ECO:0007669"/>
    <property type="project" value="UniProtKB-KW"/>
</dbReference>
<dbReference type="GeneID" id="119727626"/>
<dbReference type="PANTHER" id="PTHR16222:SF17">
    <property type="entry name" value="SELENOPROTEIN J"/>
    <property type="match status" value="1"/>
</dbReference>
<reference evidence="2" key="1">
    <citation type="submission" date="2022-11" db="UniProtKB">
        <authorList>
            <consortium name="EnsemblMetazoa"/>
        </authorList>
    </citation>
    <scope>IDENTIFICATION</scope>
</reference>
<dbReference type="Proteomes" id="UP000887568">
    <property type="component" value="Unplaced"/>
</dbReference>
<evidence type="ECO:0008006" key="4">
    <source>
        <dbReference type="Google" id="ProtNLM"/>
    </source>
</evidence>
<dbReference type="AlphaFoldDB" id="A0A913ZWS5"/>
<accession>A0A913ZWS5</accession>
<evidence type="ECO:0000256" key="1">
    <source>
        <dbReference type="PIRSR" id="PIRSR605502-1"/>
    </source>
</evidence>
<organism evidence="2 3">
    <name type="scientific">Patiria miniata</name>
    <name type="common">Bat star</name>
    <name type="synonym">Asterina miniata</name>
    <dbReference type="NCBI Taxonomy" id="46514"/>
    <lineage>
        <taxon>Eukaryota</taxon>
        <taxon>Metazoa</taxon>
        <taxon>Echinodermata</taxon>
        <taxon>Eleutherozoa</taxon>
        <taxon>Asterozoa</taxon>
        <taxon>Asteroidea</taxon>
        <taxon>Valvatacea</taxon>
        <taxon>Valvatida</taxon>
        <taxon>Asterinidae</taxon>
        <taxon>Patiria</taxon>
    </lineage>
</organism>
<name>A0A913ZWS5_PATMI</name>
<dbReference type="Gene3D" id="1.10.4080.10">
    <property type="entry name" value="ADP-ribosylation/Crystallin J1"/>
    <property type="match status" value="1"/>
</dbReference>
<keyword evidence="1" id="KW-0479">Metal-binding</keyword>
<dbReference type="InterPro" id="IPR005502">
    <property type="entry name" value="Ribosyl_crysJ1"/>
</dbReference>
<dbReference type="OMA" id="NCSRANF"/>
<evidence type="ECO:0000313" key="3">
    <source>
        <dbReference type="Proteomes" id="UP000887568"/>
    </source>
</evidence>
<protein>
    <recommendedName>
        <fullName evidence="4">ADP-ribosylglycohydrolase</fullName>
    </recommendedName>
</protein>
<dbReference type="PANTHER" id="PTHR16222">
    <property type="entry name" value="ADP-RIBOSYLGLYCOHYDROLASE"/>
    <property type="match status" value="1"/>
</dbReference>
<dbReference type="InterPro" id="IPR036705">
    <property type="entry name" value="Ribosyl_crysJ1_sf"/>
</dbReference>
<proteinExistence type="predicted"/>